<evidence type="ECO:0000256" key="1">
    <source>
        <dbReference type="ARBA" id="ARBA00004613"/>
    </source>
</evidence>
<dbReference type="GO" id="GO:0005576">
    <property type="term" value="C:extracellular region"/>
    <property type="evidence" value="ECO:0007669"/>
    <property type="project" value="UniProtKB-SubCell"/>
</dbReference>
<dbReference type="PANTHER" id="PTHR38340:SF1">
    <property type="entry name" value="S-LAYER PROTEIN"/>
    <property type="match status" value="1"/>
</dbReference>
<evidence type="ECO:0000256" key="2">
    <source>
        <dbReference type="ARBA" id="ARBA00022525"/>
    </source>
</evidence>
<evidence type="ECO:0000313" key="4">
    <source>
        <dbReference type="Proteomes" id="UP000015480"/>
    </source>
</evidence>
<dbReference type="GO" id="GO:0005509">
    <property type="term" value="F:calcium ion binding"/>
    <property type="evidence" value="ECO:0007669"/>
    <property type="project" value="InterPro"/>
</dbReference>
<dbReference type="Pfam" id="PF00353">
    <property type="entry name" value="HemolysinCabind"/>
    <property type="match status" value="1"/>
</dbReference>
<dbReference type="PANTHER" id="PTHR38340">
    <property type="entry name" value="S-LAYER PROTEIN"/>
    <property type="match status" value="1"/>
</dbReference>
<dbReference type="Gene3D" id="2.150.10.10">
    <property type="entry name" value="Serralysin-like metalloprotease, C-terminal"/>
    <property type="match status" value="2"/>
</dbReference>
<proteinExistence type="predicted"/>
<dbReference type="InterPro" id="IPR011049">
    <property type="entry name" value="Serralysin-like_metalloprot_C"/>
</dbReference>
<dbReference type="RefSeq" id="WP_020952092.1">
    <property type="nucleotide sequence ID" value="NC_022041.1"/>
</dbReference>
<sequence>MSRQPITAFASNFRLNTGFTASEAISYRGEHDSYQTTFIDGLTYSVRVGGRSSGAGTLADPNLTLTDSAGNKLLFNDDISPTNLDAQLTFTVNRAGTYYLIVGEQGDNDTGSYTISISAGYASAGNDRVVGTDFADAINGMAGNDTIYGGLGNDRLFGGAGADVLFGERGADRLEGNAGADILRGGQGADVLIGGLGADRLMGGQGADRFVFNSAAESAPGSVDRIVAGDGAIAFEGVGVAGGDVIDLRGIDANALRGGQQSFQWSTAHTAGSIHLENDAQGNTLVVAYTDNDGKPDFVLVIEDGAINANQYSAGDFLL</sequence>
<reference evidence="3 4" key="1">
    <citation type="journal article" date="2014" name="BMC Genomics">
        <title>Architecture and functions of a multipartite genome of the methylotrophic bacterium Paracoccus aminophilus JCM 7686, containing primary and secondary chromids.</title>
        <authorList>
            <person name="Dziewit L."/>
            <person name="Czarnecki J."/>
            <person name="Wibberg D."/>
            <person name="Radlinska M."/>
            <person name="Mrozek P."/>
            <person name="Szymczak M."/>
            <person name="Schluter A."/>
            <person name="Puhler A."/>
            <person name="Bartosik D."/>
        </authorList>
    </citation>
    <scope>NUCLEOTIDE SEQUENCE [LARGE SCALE GENOMIC DNA]</scope>
    <source>
        <strain evidence="3">JCM 7686</strain>
    </source>
</reference>
<dbReference type="InterPro" id="IPR001343">
    <property type="entry name" value="Hemolysn_Ca-bd"/>
</dbReference>
<accession>S5YZ20</accession>
<keyword evidence="2" id="KW-0964">Secreted</keyword>
<organism evidence="3 4">
    <name type="scientific">Paracoccus aminophilus JCM 7686</name>
    <dbReference type="NCBI Taxonomy" id="1367847"/>
    <lineage>
        <taxon>Bacteria</taxon>
        <taxon>Pseudomonadati</taxon>
        <taxon>Pseudomonadota</taxon>
        <taxon>Alphaproteobacteria</taxon>
        <taxon>Rhodobacterales</taxon>
        <taxon>Paracoccaceae</taxon>
        <taxon>Paracoccus</taxon>
    </lineage>
</organism>
<dbReference type="HOGENOM" id="CLU_709572_0_0_5"/>
<dbReference type="OrthoDB" id="7876310at2"/>
<dbReference type="PATRIC" id="fig|1367847.3.peg.3453"/>
<keyword evidence="4" id="KW-1185">Reference proteome</keyword>
<dbReference type="KEGG" id="pami:JCM7686_3421"/>
<evidence type="ECO:0000313" key="3">
    <source>
        <dbReference type="EMBL" id="AGT10456.1"/>
    </source>
</evidence>
<dbReference type="EMBL" id="CP006650">
    <property type="protein sequence ID" value="AGT10456.1"/>
    <property type="molecule type" value="Genomic_DNA"/>
</dbReference>
<gene>
    <name evidence="3" type="ORF">JCM7686_3421</name>
</gene>
<dbReference type="InterPro" id="IPR018511">
    <property type="entry name" value="Hemolysin-typ_Ca-bd_CS"/>
</dbReference>
<dbReference type="Proteomes" id="UP000015480">
    <property type="component" value="Chromosome"/>
</dbReference>
<dbReference type="PRINTS" id="PR00313">
    <property type="entry name" value="CABNDNGRPT"/>
</dbReference>
<dbReference type="AlphaFoldDB" id="S5YZ20"/>
<dbReference type="STRING" id="1367847.JCM7686_3421"/>
<comment type="subcellular location">
    <subcellularLocation>
        <location evidence="1">Secreted</location>
    </subcellularLocation>
</comment>
<dbReference type="SUPFAM" id="SSF51120">
    <property type="entry name" value="beta-Roll"/>
    <property type="match status" value="2"/>
</dbReference>
<name>S5YZ20_PARAH</name>
<dbReference type="PROSITE" id="PS00330">
    <property type="entry name" value="HEMOLYSIN_CALCIUM"/>
    <property type="match status" value="3"/>
</dbReference>
<protein>
    <submittedName>
        <fullName evidence="3">Hemolysin-type calcium-binding region</fullName>
    </submittedName>
</protein>
<dbReference type="eggNOG" id="COG2931">
    <property type="taxonomic scope" value="Bacteria"/>
</dbReference>
<dbReference type="InterPro" id="IPR050557">
    <property type="entry name" value="RTX_toxin/Mannuronan_C5-epim"/>
</dbReference>